<protein>
    <recommendedName>
        <fullName evidence="2">Transposase zinc-ribbon domain-containing protein</fullName>
    </recommendedName>
</protein>
<sequence length="52" mass="6265">MFYKLEPRSKNANCPFCESTETFISLYKDSRYCNNCDRTYNRSDEVRLAQKK</sequence>
<feature type="non-terminal residue" evidence="1">
    <location>
        <position position="52"/>
    </location>
</feature>
<name>A0A382LVW6_9ZZZZ</name>
<evidence type="ECO:0000313" key="1">
    <source>
        <dbReference type="EMBL" id="SVC40653.1"/>
    </source>
</evidence>
<proteinExistence type="predicted"/>
<organism evidence="1">
    <name type="scientific">marine metagenome</name>
    <dbReference type="NCBI Taxonomy" id="408172"/>
    <lineage>
        <taxon>unclassified sequences</taxon>
        <taxon>metagenomes</taxon>
        <taxon>ecological metagenomes</taxon>
    </lineage>
</organism>
<evidence type="ECO:0008006" key="2">
    <source>
        <dbReference type="Google" id="ProtNLM"/>
    </source>
</evidence>
<dbReference type="SUPFAM" id="SSF57783">
    <property type="entry name" value="Zinc beta-ribbon"/>
    <property type="match status" value="1"/>
</dbReference>
<accession>A0A382LVW6</accession>
<reference evidence="1" key="1">
    <citation type="submission" date="2018-05" db="EMBL/GenBank/DDBJ databases">
        <authorList>
            <person name="Lanie J.A."/>
            <person name="Ng W.-L."/>
            <person name="Kazmierczak K.M."/>
            <person name="Andrzejewski T.M."/>
            <person name="Davidsen T.M."/>
            <person name="Wayne K.J."/>
            <person name="Tettelin H."/>
            <person name="Glass J.I."/>
            <person name="Rusch D."/>
            <person name="Podicherti R."/>
            <person name="Tsui H.-C.T."/>
            <person name="Winkler M.E."/>
        </authorList>
    </citation>
    <scope>NUCLEOTIDE SEQUENCE</scope>
</reference>
<dbReference type="AlphaFoldDB" id="A0A382LVW6"/>
<gene>
    <name evidence="1" type="ORF">METZ01_LOCUS293507</name>
</gene>
<dbReference type="EMBL" id="UINC01089500">
    <property type="protein sequence ID" value="SVC40653.1"/>
    <property type="molecule type" value="Genomic_DNA"/>
</dbReference>